<comment type="caution">
    <text evidence="1">The sequence shown here is derived from an EMBL/GenBank/DDBJ whole genome shotgun (WGS) entry which is preliminary data.</text>
</comment>
<name>A0A0F9FHS2_9ZZZZ</name>
<gene>
    <name evidence="1" type="ORF">LCGC14_2028920</name>
</gene>
<sequence>MEHGISAAKYFGDESDAYEAACYSAATAAGKTSEEAELCDDGNVGCTECPWRKGK</sequence>
<organism evidence="1">
    <name type="scientific">marine sediment metagenome</name>
    <dbReference type="NCBI Taxonomy" id="412755"/>
    <lineage>
        <taxon>unclassified sequences</taxon>
        <taxon>metagenomes</taxon>
        <taxon>ecological metagenomes</taxon>
    </lineage>
</organism>
<protein>
    <submittedName>
        <fullName evidence="1">Uncharacterized protein</fullName>
    </submittedName>
</protein>
<dbReference type="AlphaFoldDB" id="A0A0F9FHS2"/>
<proteinExistence type="predicted"/>
<dbReference type="EMBL" id="LAZR01023580">
    <property type="protein sequence ID" value="KKL78026.1"/>
    <property type="molecule type" value="Genomic_DNA"/>
</dbReference>
<accession>A0A0F9FHS2</accession>
<reference evidence="1" key="1">
    <citation type="journal article" date="2015" name="Nature">
        <title>Complex archaea that bridge the gap between prokaryotes and eukaryotes.</title>
        <authorList>
            <person name="Spang A."/>
            <person name="Saw J.H."/>
            <person name="Jorgensen S.L."/>
            <person name="Zaremba-Niedzwiedzka K."/>
            <person name="Martijn J."/>
            <person name="Lind A.E."/>
            <person name="van Eijk R."/>
            <person name="Schleper C."/>
            <person name="Guy L."/>
            <person name="Ettema T.J."/>
        </authorList>
    </citation>
    <scope>NUCLEOTIDE SEQUENCE</scope>
</reference>
<evidence type="ECO:0000313" key="1">
    <source>
        <dbReference type="EMBL" id="KKL78026.1"/>
    </source>
</evidence>